<accession>A0ABU6YHP6</accession>
<dbReference type="InterPro" id="IPR000916">
    <property type="entry name" value="Bet_v_I/MLP"/>
</dbReference>
<proteinExistence type="inferred from homology"/>
<dbReference type="SUPFAM" id="SSF55961">
    <property type="entry name" value="Bet v1-like"/>
    <property type="match status" value="1"/>
</dbReference>
<reference evidence="3 4" key="1">
    <citation type="journal article" date="2023" name="Plants (Basel)">
        <title>Bridging the Gap: Combining Genomics and Transcriptomics Approaches to Understand Stylosanthes scabra, an Orphan Legume from the Brazilian Caatinga.</title>
        <authorList>
            <person name="Ferreira-Neto J.R.C."/>
            <person name="da Silva M.D."/>
            <person name="Binneck E."/>
            <person name="de Melo N.F."/>
            <person name="da Silva R.H."/>
            <person name="de Melo A.L.T.M."/>
            <person name="Pandolfi V."/>
            <person name="Bustamante F.O."/>
            <person name="Brasileiro-Vidal A.C."/>
            <person name="Benko-Iseppon A.M."/>
        </authorList>
    </citation>
    <scope>NUCLEOTIDE SEQUENCE [LARGE SCALE GENOMIC DNA]</scope>
    <source>
        <tissue evidence="3">Leaves</tissue>
    </source>
</reference>
<comment type="caution">
    <text evidence="3">The sequence shown here is derived from an EMBL/GenBank/DDBJ whole genome shotgun (WGS) entry which is preliminary data.</text>
</comment>
<evidence type="ECO:0000256" key="1">
    <source>
        <dbReference type="ARBA" id="ARBA00038242"/>
    </source>
</evidence>
<dbReference type="PANTHER" id="PTHR31338">
    <property type="entry name" value="POLYKETIDE CYCLASE/DEHYDRASE AND LIPID TRANSPORT SUPERFAMILY PROTEIN"/>
    <property type="match status" value="1"/>
</dbReference>
<gene>
    <name evidence="3" type="ORF">PIB30_059460</name>
</gene>
<dbReference type="Pfam" id="PF00407">
    <property type="entry name" value="Bet_v_1"/>
    <property type="match status" value="1"/>
</dbReference>
<dbReference type="Proteomes" id="UP001341840">
    <property type="component" value="Unassembled WGS sequence"/>
</dbReference>
<dbReference type="CDD" id="cd07816">
    <property type="entry name" value="Bet_v1-like"/>
    <property type="match status" value="1"/>
</dbReference>
<evidence type="ECO:0000313" key="4">
    <source>
        <dbReference type="Proteomes" id="UP001341840"/>
    </source>
</evidence>
<protein>
    <recommendedName>
        <fullName evidence="2">Bet v I/Major latex protein domain-containing protein</fullName>
    </recommendedName>
</protein>
<dbReference type="InterPro" id="IPR023393">
    <property type="entry name" value="START-like_dom_sf"/>
</dbReference>
<dbReference type="EMBL" id="JASCZI010242167">
    <property type="protein sequence ID" value="MED6209937.1"/>
    <property type="molecule type" value="Genomic_DNA"/>
</dbReference>
<sequence>MTLTGKESVELGILTPADKFFSSFVKQLLDFESVSDHVHEAKLHKGDGHSIGSVKQWTYTIDGKVATCKESFEAIDEQNKTLTFNLFGGDVSPQYKTLKAHLKVIDKGNNKRGAIAKWTYEYEKIREDIAPPCAYLDLTTKFTQDLDAHLIKA</sequence>
<comment type="similarity">
    <text evidence="1">Belongs to the MLP family.</text>
</comment>
<dbReference type="InterPro" id="IPR052006">
    <property type="entry name" value="MLP-like"/>
</dbReference>
<feature type="domain" description="Bet v I/Major latex protein" evidence="2">
    <location>
        <begin position="2"/>
        <end position="153"/>
    </location>
</feature>
<dbReference type="PANTHER" id="PTHR31338:SF16">
    <property type="entry name" value="POLYKETIDE CYCLASE_DEHYDRASE AND LIPID TRANSPORT SUPERFAMILY PROTEIN"/>
    <property type="match status" value="1"/>
</dbReference>
<name>A0ABU6YHP6_9FABA</name>
<dbReference type="SMART" id="SM01037">
    <property type="entry name" value="Bet_v_1"/>
    <property type="match status" value="1"/>
</dbReference>
<dbReference type="Gene3D" id="3.30.530.20">
    <property type="match status" value="1"/>
</dbReference>
<evidence type="ECO:0000259" key="2">
    <source>
        <dbReference type="SMART" id="SM01037"/>
    </source>
</evidence>
<organism evidence="3 4">
    <name type="scientific">Stylosanthes scabra</name>
    <dbReference type="NCBI Taxonomy" id="79078"/>
    <lineage>
        <taxon>Eukaryota</taxon>
        <taxon>Viridiplantae</taxon>
        <taxon>Streptophyta</taxon>
        <taxon>Embryophyta</taxon>
        <taxon>Tracheophyta</taxon>
        <taxon>Spermatophyta</taxon>
        <taxon>Magnoliopsida</taxon>
        <taxon>eudicotyledons</taxon>
        <taxon>Gunneridae</taxon>
        <taxon>Pentapetalae</taxon>
        <taxon>rosids</taxon>
        <taxon>fabids</taxon>
        <taxon>Fabales</taxon>
        <taxon>Fabaceae</taxon>
        <taxon>Papilionoideae</taxon>
        <taxon>50 kb inversion clade</taxon>
        <taxon>dalbergioids sensu lato</taxon>
        <taxon>Dalbergieae</taxon>
        <taxon>Pterocarpus clade</taxon>
        <taxon>Stylosanthes</taxon>
    </lineage>
</organism>
<evidence type="ECO:0000313" key="3">
    <source>
        <dbReference type="EMBL" id="MED6209937.1"/>
    </source>
</evidence>
<keyword evidence="4" id="KW-1185">Reference proteome</keyword>